<protein>
    <submittedName>
        <fullName evidence="2">Putative membrane protein</fullName>
    </submittedName>
</protein>
<feature type="transmembrane region" description="Helical" evidence="1">
    <location>
        <begin position="143"/>
        <end position="162"/>
    </location>
</feature>
<dbReference type="EMBL" id="CP013243">
    <property type="protein sequence ID" value="APH16312.1"/>
    <property type="molecule type" value="Genomic_DNA"/>
</dbReference>
<keyword evidence="1" id="KW-0812">Transmembrane</keyword>
<dbReference type="Proteomes" id="UP000182204">
    <property type="component" value="Chromosome"/>
</dbReference>
<keyword evidence="1" id="KW-0472">Membrane</keyword>
<keyword evidence="1" id="KW-1133">Transmembrane helix</keyword>
<proteinExistence type="predicted"/>
<name>A0A1L3NJJ7_CLOSG</name>
<feature type="transmembrane region" description="Helical" evidence="1">
    <location>
        <begin position="174"/>
        <end position="196"/>
    </location>
</feature>
<feature type="transmembrane region" description="Helical" evidence="1">
    <location>
        <begin position="7"/>
        <end position="26"/>
    </location>
</feature>
<evidence type="ECO:0000313" key="2">
    <source>
        <dbReference type="EMBL" id="APH16312.1"/>
    </source>
</evidence>
<feature type="transmembrane region" description="Helical" evidence="1">
    <location>
        <begin position="32"/>
        <end position="54"/>
    </location>
</feature>
<accession>A0A1L3NJJ7</accession>
<feature type="transmembrane region" description="Helical" evidence="1">
    <location>
        <begin position="61"/>
        <end position="81"/>
    </location>
</feature>
<gene>
    <name evidence="2" type="ORF">NPD5_3634</name>
</gene>
<organism evidence="2 3">
    <name type="scientific">Clostridium sporogenes</name>
    <dbReference type="NCBI Taxonomy" id="1509"/>
    <lineage>
        <taxon>Bacteria</taxon>
        <taxon>Bacillati</taxon>
        <taxon>Bacillota</taxon>
        <taxon>Clostridia</taxon>
        <taxon>Eubacteriales</taxon>
        <taxon>Clostridiaceae</taxon>
        <taxon>Clostridium</taxon>
    </lineage>
</organism>
<evidence type="ECO:0000256" key="1">
    <source>
        <dbReference type="SAM" id="Phobius"/>
    </source>
</evidence>
<feature type="transmembrane region" description="Helical" evidence="1">
    <location>
        <begin position="114"/>
        <end position="131"/>
    </location>
</feature>
<dbReference type="RefSeq" id="WP_072586870.1">
    <property type="nucleotide sequence ID" value="NZ_CP013243.1"/>
</dbReference>
<dbReference type="AlphaFoldDB" id="A0A1L3NJJ7"/>
<reference evidence="2 3" key="1">
    <citation type="submission" date="2015-11" db="EMBL/GenBank/DDBJ databases">
        <authorList>
            <person name="Hill K.K."/>
            <person name="Shirey T.B."/>
            <person name="Raphael B."/>
            <person name="Daligault H.E."/>
            <person name="Davenport K.W."/>
            <person name="Bruce D.C."/>
            <person name="Foley B.T."/>
            <person name="Johnson S.L."/>
        </authorList>
    </citation>
    <scope>NUCLEOTIDE SEQUENCE [LARGE SCALE GENOMIC DNA]</scope>
    <source>
        <strain evidence="2 3">CDC_1632</strain>
    </source>
</reference>
<evidence type="ECO:0000313" key="3">
    <source>
        <dbReference type="Proteomes" id="UP000182204"/>
    </source>
</evidence>
<sequence>MNKKLGFYSAMAVTITTFLFAVGMIIGNDTASYFVCMLLSWGYILLTCSFAVEVTHERKALAYGGMAFACLYGVFINLVYFTQLTTVANKTASTEVLKILSYQSLGSLMFNLDLFGYGMMAISTLLIGIAINPKNKSDKWLKALLMIHGMFTPACVIMPMLNIFNSHMGASGDFIGIIVLLIWCIYFIPIGILSTVHFKKNNVNL</sequence>